<dbReference type="AlphaFoldDB" id="A0ABD8B2K3"/>
<protein>
    <submittedName>
        <fullName evidence="1">DNA primase</fullName>
    </submittedName>
</protein>
<dbReference type="RefSeq" id="WP_100526672.1">
    <property type="nucleotide sequence ID" value="NZ_CP145893.1"/>
</dbReference>
<dbReference type="Gene3D" id="3.90.580.10">
    <property type="entry name" value="Zinc finger, CHC2-type domain"/>
    <property type="match status" value="1"/>
</dbReference>
<dbReference type="Proteomes" id="UP001364764">
    <property type="component" value="Plasmid pY5S7-1"/>
</dbReference>
<dbReference type="GeneID" id="93479888"/>
<dbReference type="SUPFAM" id="SSF57783">
    <property type="entry name" value="Zinc beta-ribbon"/>
    <property type="match status" value="1"/>
</dbReference>
<dbReference type="InterPro" id="IPR036977">
    <property type="entry name" value="DNA_primase_Znf_CHC2"/>
</dbReference>
<sequence>MAKFISEETIDEVKNVTAYELAVQMGYSVKSSGTSWVTYCPNPNHCSEKRLKTYISKYKGIFKCFDGGGCGCKGADAITFYCWSQFGEWDRKHFFNCILGIAEIMGINVAYEDGQSKRSDEDKTPKYQVRPFIEEVKPQSDEICDRVYRRFLSLCPIYEEHVHEWRSKRKYSDQEIVAIGLRSVPKSYKELNIIIRTLLSEGFSLERVPGFTKRLRKGGNPIHEGDWFWTISASGKYFIPLRNARGQMIRLRVSTGRDDKKYMWFSSAPNIEYVDDVYEMRKAGASSGAPLNIIAPSSILQAWETGVEVTKYLASDVVVCSEGEHKSYISSNILQKLLIGIPGVGIYKDVIPLLRQWRTQKLVIAMDMDALLDETKEAGKNKYVFEHLTEFAKQALDDEGIEVVIWCWDPQLGKGLDDILLQSILPIEIDLRTKARRLVTL</sequence>
<accession>A0ABD8B2K3</accession>
<name>A0ABD8B2K3_PAEAM</name>
<proteinExistence type="predicted"/>
<dbReference type="EMBL" id="CP145893">
    <property type="protein sequence ID" value="WWP23984.1"/>
    <property type="molecule type" value="Genomic_DNA"/>
</dbReference>
<evidence type="ECO:0000313" key="1">
    <source>
        <dbReference type="EMBL" id="WWP23984.1"/>
    </source>
</evidence>
<gene>
    <name evidence="1" type="ORF">V6668_30445</name>
</gene>
<evidence type="ECO:0000313" key="2">
    <source>
        <dbReference type="Proteomes" id="UP001364764"/>
    </source>
</evidence>
<organism evidence="1 2">
    <name type="scientific">Paenibacillus amylolyticus</name>
    <dbReference type="NCBI Taxonomy" id="1451"/>
    <lineage>
        <taxon>Bacteria</taxon>
        <taxon>Bacillati</taxon>
        <taxon>Bacillota</taxon>
        <taxon>Bacilli</taxon>
        <taxon>Bacillales</taxon>
        <taxon>Paenibacillaceae</taxon>
        <taxon>Paenibacillus</taxon>
    </lineage>
</organism>
<keyword evidence="1" id="KW-0614">Plasmid</keyword>
<reference evidence="1 2" key="1">
    <citation type="submission" date="2024-02" db="EMBL/GenBank/DDBJ databases">
        <title>Complete sequences of two Paenibacillus sp. strains and one Lysinibacillus strain isolated from the environment on STAA medium highlight biotechnological potential.</title>
        <authorList>
            <person name="Attere S.A."/>
            <person name="Piche L.C."/>
            <person name="Intertaglia L."/>
            <person name="Lami R."/>
            <person name="Charette S.J."/>
            <person name="Vincent A.T."/>
        </authorList>
    </citation>
    <scope>NUCLEOTIDE SEQUENCE [LARGE SCALE GENOMIC DNA]</scope>
    <source>
        <strain evidence="1 2">Y5S-7</strain>
        <plasmid evidence="1 2">pY5S7-1</plasmid>
    </source>
</reference>
<geneLocation type="plasmid" evidence="1 2">
    <name>pY5S7-1</name>
</geneLocation>